<dbReference type="Gene3D" id="1.20.1250.20">
    <property type="entry name" value="MFS general substrate transporter like domains"/>
    <property type="match status" value="1"/>
</dbReference>
<organism evidence="10 11">
    <name type="scientific">Brucella intermedia</name>
    <dbReference type="NCBI Taxonomy" id="94625"/>
    <lineage>
        <taxon>Bacteria</taxon>
        <taxon>Pseudomonadati</taxon>
        <taxon>Pseudomonadota</taxon>
        <taxon>Alphaproteobacteria</taxon>
        <taxon>Hyphomicrobiales</taxon>
        <taxon>Brucellaceae</taxon>
        <taxon>Brucella/Ochrobactrum group</taxon>
        <taxon>Brucella</taxon>
    </lineage>
</organism>
<keyword evidence="6 8" id="KW-1133">Transmembrane helix</keyword>
<proteinExistence type="inferred from homology"/>
<dbReference type="PANTHER" id="PTHR43271:SF2">
    <property type="entry name" value="BLL2771 PROTEIN"/>
    <property type="match status" value="1"/>
</dbReference>
<evidence type="ECO:0000313" key="11">
    <source>
        <dbReference type="Proteomes" id="UP000551563"/>
    </source>
</evidence>
<feature type="transmembrane region" description="Helical" evidence="8">
    <location>
        <begin position="114"/>
        <end position="136"/>
    </location>
</feature>
<dbReference type="Proteomes" id="UP000551563">
    <property type="component" value="Unassembled WGS sequence"/>
</dbReference>
<keyword evidence="5 8" id="KW-0812">Transmembrane</keyword>
<dbReference type="AlphaFoldDB" id="A0A7V6PBA2"/>
<evidence type="ECO:0000256" key="8">
    <source>
        <dbReference type="SAM" id="Phobius"/>
    </source>
</evidence>
<feature type="domain" description="Major facilitator superfamily (MFS) profile" evidence="9">
    <location>
        <begin position="25"/>
        <end position="394"/>
    </location>
</feature>
<name>A0A7V6PBA2_9HYPH</name>
<reference evidence="10 11" key="1">
    <citation type="journal article" date="2020" name="Biotechnol. Biofuels">
        <title>New insights from the biogas microbiome by comprehensive genome-resolved metagenomics of nearly 1600 species originating from multiple anaerobic digesters.</title>
        <authorList>
            <person name="Campanaro S."/>
            <person name="Treu L."/>
            <person name="Rodriguez-R L.M."/>
            <person name="Kovalovszki A."/>
            <person name="Ziels R.M."/>
            <person name="Maus I."/>
            <person name="Zhu X."/>
            <person name="Kougias P.G."/>
            <person name="Basile A."/>
            <person name="Luo G."/>
            <person name="Schluter A."/>
            <person name="Konstantinidis K.T."/>
            <person name="Angelidaki I."/>
        </authorList>
    </citation>
    <scope>NUCLEOTIDE SEQUENCE [LARGE SCALE GENOMIC DNA]</scope>
    <source>
        <strain evidence="10">AS04akNAM_66</strain>
    </source>
</reference>
<feature type="transmembrane region" description="Helical" evidence="8">
    <location>
        <begin position="373"/>
        <end position="391"/>
    </location>
</feature>
<comment type="caution">
    <text evidence="10">The sequence shown here is derived from an EMBL/GenBank/DDBJ whole genome shotgun (WGS) entry which is preliminary data.</text>
</comment>
<feature type="transmembrane region" description="Helical" evidence="8">
    <location>
        <begin position="288"/>
        <end position="308"/>
    </location>
</feature>
<sequence length="400" mass="40596">MPPQSTANVKLHSIPDHLTGRHVALLALLMACGFIVVGQLYVTIPMVIGIAARFGIEPAQAALIGTAFGIAYAAGFLLFGPLSDRYGRKRMILVGLLATAITTTLVAMADSFGILLAARAVQGLAASIFPPVALSLVTEELPPPHRPLGVSLMSFAFLGAAPLAQLFAAQTTGGLSAAMLELAPLYLLGAAGLLFAVTSKRASLGSVADAGTSRLASLLRDPAILAAWGAAVTVLFGFVSFYSGAQALGPRLGIDLQTLRLIGLPPLLFAFAAAPVTRRYGASLTARMGLLLAALALAIAAIASPLAISAASALLSAGVAFAVPGLIATVAGRATNANRGLALAIYSFALFLGASFAPPVAQALGSIGTAPLWLFPAILLLAAMFALTIGIQRPQSPASN</sequence>
<evidence type="ECO:0000256" key="3">
    <source>
        <dbReference type="ARBA" id="ARBA00022448"/>
    </source>
</evidence>
<feature type="transmembrane region" description="Helical" evidence="8">
    <location>
        <begin position="23"/>
        <end position="52"/>
    </location>
</feature>
<feature type="transmembrane region" description="Helical" evidence="8">
    <location>
        <begin position="341"/>
        <end position="361"/>
    </location>
</feature>
<evidence type="ECO:0000259" key="9">
    <source>
        <dbReference type="PROSITE" id="PS50850"/>
    </source>
</evidence>
<dbReference type="InterPro" id="IPR011701">
    <property type="entry name" value="MFS"/>
</dbReference>
<dbReference type="Pfam" id="PF07690">
    <property type="entry name" value="MFS_1"/>
    <property type="match status" value="1"/>
</dbReference>
<feature type="transmembrane region" description="Helical" evidence="8">
    <location>
        <begin position="91"/>
        <end position="108"/>
    </location>
</feature>
<feature type="transmembrane region" description="Helical" evidence="8">
    <location>
        <begin position="58"/>
        <end position="79"/>
    </location>
</feature>
<keyword evidence="4" id="KW-1003">Cell membrane</keyword>
<evidence type="ECO:0000256" key="6">
    <source>
        <dbReference type="ARBA" id="ARBA00022989"/>
    </source>
</evidence>
<keyword evidence="3" id="KW-0813">Transport</keyword>
<evidence type="ECO:0000313" key="10">
    <source>
        <dbReference type="EMBL" id="HHV67705.1"/>
    </source>
</evidence>
<dbReference type="InterPro" id="IPR020846">
    <property type="entry name" value="MFS_dom"/>
</dbReference>
<feature type="transmembrane region" description="Helical" evidence="8">
    <location>
        <begin position="148"/>
        <end position="168"/>
    </location>
</feature>
<evidence type="ECO:0000256" key="1">
    <source>
        <dbReference type="ARBA" id="ARBA00004651"/>
    </source>
</evidence>
<dbReference type="SUPFAM" id="SSF103473">
    <property type="entry name" value="MFS general substrate transporter"/>
    <property type="match status" value="1"/>
</dbReference>
<evidence type="ECO:0000256" key="4">
    <source>
        <dbReference type="ARBA" id="ARBA00022475"/>
    </source>
</evidence>
<dbReference type="GO" id="GO:0005886">
    <property type="term" value="C:plasma membrane"/>
    <property type="evidence" value="ECO:0007669"/>
    <property type="project" value="UniProtKB-SubCell"/>
</dbReference>
<comment type="subcellular location">
    <subcellularLocation>
        <location evidence="1">Cell membrane</location>
        <topology evidence="1">Multi-pass membrane protein</topology>
    </subcellularLocation>
</comment>
<protein>
    <submittedName>
        <fullName evidence="10">MFS transporter</fullName>
    </submittedName>
</protein>
<dbReference type="PANTHER" id="PTHR43271">
    <property type="entry name" value="BLL2771 PROTEIN"/>
    <property type="match status" value="1"/>
</dbReference>
<keyword evidence="7 8" id="KW-0472">Membrane</keyword>
<evidence type="ECO:0000256" key="7">
    <source>
        <dbReference type="ARBA" id="ARBA00023136"/>
    </source>
</evidence>
<evidence type="ECO:0000256" key="5">
    <source>
        <dbReference type="ARBA" id="ARBA00022692"/>
    </source>
</evidence>
<feature type="transmembrane region" description="Helical" evidence="8">
    <location>
        <begin position="257"/>
        <end position="276"/>
    </location>
</feature>
<dbReference type="GO" id="GO:0022857">
    <property type="term" value="F:transmembrane transporter activity"/>
    <property type="evidence" value="ECO:0007669"/>
    <property type="project" value="InterPro"/>
</dbReference>
<accession>A0A7V6PBA2</accession>
<dbReference type="EMBL" id="DUMN01000257">
    <property type="protein sequence ID" value="HHV67705.1"/>
    <property type="molecule type" value="Genomic_DNA"/>
</dbReference>
<dbReference type="PROSITE" id="PS50850">
    <property type="entry name" value="MFS"/>
    <property type="match status" value="1"/>
</dbReference>
<feature type="transmembrane region" description="Helical" evidence="8">
    <location>
        <begin position="223"/>
        <end position="245"/>
    </location>
</feature>
<dbReference type="InterPro" id="IPR036259">
    <property type="entry name" value="MFS_trans_sf"/>
</dbReference>
<evidence type="ECO:0000256" key="2">
    <source>
        <dbReference type="ARBA" id="ARBA00008335"/>
    </source>
</evidence>
<feature type="transmembrane region" description="Helical" evidence="8">
    <location>
        <begin position="314"/>
        <end position="334"/>
    </location>
</feature>
<comment type="similarity">
    <text evidence="2">Belongs to the major facilitator superfamily.</text>
</comment>
<gene>
    <name evidence="10" type="ORF">GXX48_08710</name>
</gene>
<feature type="transmembrane region" description="Helical" evidence="8">
    <location>
        <begin position="174"/>
        <end position="197"/>
    </location>
</feature>